<gene>
    <name evidence="2" type="ORF">GGX14DRAFT_565647</name>
</gene>
<sequence>MFSRMAQPEPGCNTAQLQMVHLVVTGWPPHLESTPKPVGGVLGPIQGSDSDAESPSSVLGDIQRSMEAIASTGGFSRALRLNRNEGTLQSIKAKLDDEYRDFAIASALRIELQQIKIAAEQANVAVQQARQQTQTQSAIEEVSAVTYLTSPCACTTRPYCAVASPSTQTAPPVMHRPPTPRCVLRICGHPHPLPNPPRTSRAAPARSPPAPGRRIVTQHPHLHRSADRSRNGTVAASPRRRLNIHTQLKRAVCGRGRVQGTRAARHTQWRVRRGGSA</sequence>
<reference evidence="2" key="1">
    <citation type="submission" date="2023-03" db="EMBL/GenBank/DDBJ databases">
        <title>Massive genome expansion in bonnet fungi (Mycena s.s.) driven by repeated elements and novel gene families across ecological guilds.</title>
        <authorList>
            <consortium name="Lawrence Berkeley National Laboratory"/>
            <person name="Harder C.B."/>
            <person name="Miyauchi S."/>
            <person name="Viragh M."/>
            <person name="Kuo A."/>
            <person name="Thoen E."/>
            <person name="Andreopoulos B."/>
            <person name="Lu D."/>
            <person name="Skrede I."/>
            <person name="Drula E."/>
            <person name="Henrissat B."/>
            <person name="Morin E."/>
            <person name="Kohler A."/>
            <person name="Barry K."/>
            <person name="LaButti K."/>
            <person name="Morin E."/>
            <person name="Salamov A."/>
            <person name="Lipzen A."/>
            <person name="Mereny Z."/>
            <person name="Hegedus B."/>
            <person name="Baldrian P."/>
            <person name="Stursova M."/>
            <person name="Weitz H."/>
            <person name="Taylor A."/>
            <person name="Grigoriev I.V."/>
            <person name="Nagy L.G."/>
            <person name="Martin F."/>
            <person name="Kauserud H."/>
        </authorList>
    </citation>
    <scope>NUCLEOTIDE SEQUENCE</scope>
    <source>
        <strain evidence="2">9144</strain>
    </source>
</reference>
<dbReference type="AlphaFoldDB" id="A0AAD6VEL6"/>
<dbReference type="Proteomes" id="UP001219525">
    <property type="component" value="Unassembled WGS sequence"/>
</dbReference>
<feature type="region of interest" description="Disordered" evidence="1">
    <location>
        <begin position="191"/>
        <end position="236"/>
    </location>
</feature>
<dbReference type="InterPro" id="IPR059179">
    <property type="entry name" value="MLKL-like_MCAfunc"/>
</dbReference>
<keyword evidence="3" id="KW-1185">Reference proteome</keyword>
<name>A0AAD6VEL6_9AGAR</name>
<organism evidence="2 3">
    <name type="scientific">Mycena pura</name>
    <dbReference type="NCBI Taxonomy" id="153505"/>
    <lineage>
        <taxon>Eukaryota</taxon>
        <taxon>Fungi</taxon>
        <taxon>Dikarya</taxon>
        <taxon>Basidiomycota</taxon>
        <taxon>Agaricomycotina</taxon>
        <taxon>Agaricomycetes</taxon>
        <taxon>Agaricomycetidae</taxon>
        <taxon>Agaricales</taxon>
        <taxon>Marasmiineae</taxon>
        <taxon>Mycenaceae</taxon>
        <taxon>Mycena</taxon>
    </lineage>
</organism>
<proteinExistence type="predicted"/>
<evidence type="ECO:0000313" key="3">
    <source>
        <dbReference type="Proteomes" id="UP001219525"/>
    </source>
</evidence>
<comment type="caution">
    <text evidence="2">The sequence shown here is derived from an EMBL/GenBank/DDBJ whole genome shotgun (WGS) entry which is preliminary data.</text>
</comment>
<dbReference type="EMBL" id="JARJCW010000028">
    <property type="protein sequence ID" value="KAJ7210433.1"/>
    <property type="molecule type" value="Genomic_DNA"/>
</dbReference>
<protein>
    <submittedName>
        <fullName evidence="2">Uncharacterized protein</fullName>
    </submittedName>
</protein>
<evidence type="ECO:0000313" key="2">
    <source>
        <dbReference type="EMBL" id="KAJ7210433.1"/>
    </source>
</evidence>
<feature type="compositionally biased region" description="Polar residues" evidence="1">
    <location>
        <begin position="47"/>
        <end position="56"/>
    </location>
</feature>
<dbReference type="CDD" id="cd21037">
    <property type="entry name" value="MLKL_NTD"/>
    <property type="match status" value="1"/>
</dbReference>
<feature type="compositionally biased region" description="Basic residues" evidence="1">
    <location>
        <begin position="263"/>
        <end position="277"/>
    </location>
</feature>
<evidence type="ECO:0000256" key="1">
    <source>
        <dbReference type="SAM" id="MobiDB-lite"/>
    </source>
</evidence>
<feature type="region of interest" description="Disordered" evidence="1">
    <location>
        <begin position="34"/>
        <end position="56"/>
    </location>
</feature>
<accession>A0AAD6VEL6</accession>
<feature type="region of interest" description="Disordered" evidence="1">
    <location>
        <begin position="256"/>
        <end position="277"/>
    </location>
</feature>